<proteinExistence type="predicted"/>
<evidence type="ECO:0000313" key="1">
    <source>
        <dbReference type="EMBL" id="MBA4454158.1"/>
    </source>
</evidence>
<name>A0AC60W3J3_9ARCH</name>
<dbReference type="EMBL" id="JACENC010000170">
    <property type="protein sequence ID" value="MBA4454158.1"/>
    <property type="molecule type" value="Genomic_DNA"/>
</dbReference>
<sequence>MLQKTQSIEKQQSLQQWREKEIAADYITQEAAIIGSETHKLIEDYLHGKEALETPRLLSEAHFNNLLPLVNKIDDIHGIELRLYSDKMKLAGTSDCIAKYDGVVSIIDYKTKRSNQKEEWLTDHFIQATSYGEMFRELTGIKIEQIVILVSSEKNTRMEFVKNPNDYLDALDTRVSQYYSS</sequence>
<gene>
    <name evidence="1" type="ORF">H2B05_04360</name>
</gene>
<reference evidence="1 2" key="1">
    <citation type="journal article" date="2020" name="Appl. Environ. Microbiol.">
        <title>Genomic Characteristics of a Novel Species of Ammonia-Oxidizing Archaea from the Jiulong River Estuary.</title>
        <authorList>
            <person name="Zou D."/>
            <person name="Wan R."/>
            <person name="Han L."/>
            <person name="Xu M.N."/>
            <person name="Liu Y."/>
            <person name="Liu H."/>
            <person name="Kao S.J."/>
            <person name="Li M."/>
        </authorList>
    </citation>
    <scope>NUCLEOTIDE SEQUENCE [LARGE SCALE GENOMIC DNA]</scope>
    <source>
        <strain evidence="1">W2bin3</strain>
    </source>
</reference>
<dbReference type="Proteomes" id="UP000526786">
    <property type="component" value="Unassembled WGS sequence"/>
</dbReference>
<accession>A0AC60W3J3</accession>
<protein>
    <submittedName>
        <fullName evidence="1">PD-(D/E)XK nuclease family protein</fullName>
    </submittedName>
</protein>
<evidence type="ECO:0000313" key="2">
    <source>
        <dbReference type="Proteomes" id="UP000526786"/>
    </source>
</evidence>
<organism evidence="1 2">
    <name type="scientific">Candidatus Nitrosomaritimum aestuariumsis</name>
    <dbReference type="NCBI Taxonomy" id="3342354"/>
    <lineage>
        <taxon>Archaea</taxon>
        <taxon>Nitrososphaerota</taxon>
        <taxon>Nitrososphaeria</taxon>
        <taxon>Nitrosopumilales</taxon>
        <taxon>Nitrosopumilaceae</taxon>
        <taxon>Candidatus Nitrosomaritimum</taxon>
    </lineage>
</organism>
<comment type="caution">
    <text evidence="1">The sequence shown here is derived from an EMBL/GenBank/DDBJ whole genome shotgun (WGS) entry which is preliminary data.</text>
</comment>